<organism evidence="2">
    <name type="scientific">Chromera velia CCMP2878</name>
    <dbReference type="NCBI Taxonomy" id="1169474"/>
    <lineage>
        <taxon>Eukaryota</taxon>
        <taxon>Sar</taxon>
        <taxon>Alveolata</taxon>
        <taxon>Colpodellida</taxon>
        <taxon>Chromeraceae</taxon>
        <taxon>Chromera</taxon>
    </lineage>
</organism>
<sequence>MATQTALLLFCSLVLLSSGLELLTKNRTKAALPDRSHQSGLKSASEWTCVDDKIDDRLRPTGLEARLETKEKRREWSEFKVNNLYSGCLRLELPTENFVNELFRKVSDLSGASFSYCQLFHAHAYTKDKDIAIIFHNFEFCPPNRKDFVDECGESPYIDRSECAETWWNLNSEALLQGCSSGCSAEDSGKHLMVWSSRDKKICYFPSISARLAALAQHNFKPDLLPPTVAGGLYLPHIWREELDPERSTRWDLNLDITDDTTPYKKIYAC</sequence>
<dbReference type="AlphaFoldDB" id="A0A0G4G8M7"/>
<feature type="chain" id="PRO_5005190123" evidence="1">
    <location>
        <begin position="20"/>
        <end position="270"/>
    </location>
</feature>
<evidence type="ECO:0000313" key="2">
    <source>
        <dbReference type="EMBL" id="CEM25160.1"/>
    </source>
</evidence>
<feature type="signal peptide" evidence="1">
    <location>
        <begin position="1"/>
        <end position="19"/>
    </location>
</feature>
<dbReference type="EMBL" id="CDMZ01000984">
    <property type="protein sequence ID" value="CEM25160.1"/>
    <property type="molecule type" value="Genomic_DNA"/>
</dbReference>
<protein>
    <submittedName>
        <fullName evidence="2">Uncharacterized protein</fullName>
    </submittedName>
</protein>
<proteinExistence type="predicted"/>
<name>A0A0G4G8M7_9ALVE</name>
<dbReference type="VEuPathDB" id="CryptoDB:Cvel_20760"/>
<reference evidence="2" key="1">
    <citation type="submission" date="2014-11" db="EMBL/GenBank/DDBJ databases">
        <authorList>
            <person name="Otto D Thomas"/>
            <person name="Naeem Raeece"/>
        </authorList>
    </citation>
    <scope>NUCLEOTIDE SEQUENCE</scope>
</reference>
<keyword evidence="1" id="KW-0732">Signal</keyword>
<gene>
    <name evidence="2" type="ORF">Cvel_20760</name>
</gene>
<accession>A0A0G4G8M7</accession>
<evidence type="ECO:0000256" key="1">
    <source>
        <dbReference type="SAM" id="SignalP"/>
    </source>
</evidence>